<evidence type="ECO:0000313" key="2">
    <source>
        <dbReference type="Proteomes" id="UP000002695"/>
    </source>
</evidence>
<dbReference type="AlphaFoldDB" id="A0A0F6B4X4"/>
<dbReference type="HOGENOM" id="CLU_3157501_0_0_6"/>
<sequence length="48" mass="5637">MHLIKIPLHCKWIFSALRYGGNNVKNLHHKAEKKSVEIRQTLVQETLI</sequence>
<keyword evidence="2" id="KW-1185">Reference proteome</keyword>
<proteinExistence type="predicted"/>
<dbReference type="PATRIC" id="fig|588858.6.peg.2907"/>
<protein>
    <submittedName>
        <fullName evidence="1">Uncharacterized protein</fullName>
    </submittedName>
</protein>
<dbReference type="Proteomes" id="UP000002695">
    <property type="component" value="Chromosome"/>
</dbReference>
<evidence type="ECO:0000313" key="1">
    <source>
        <dbReference type="EMBL" id="ACY89565.1"/>
    </source>
</evidence>
<organism evidence="1 2">
    <name type="scientific">Salmonella typhimurium (strain 14028s / SGSC 2262)</name>
    <dbReference type="NCBI Taxonomy" id="588858"/>
    <lineage>
        <taxon>Bacteria</taxon>
        <taxon>Pseudomonadati</taxon>
        <taxon>Pseudomonadota</taxon>
        <taxon>Gammaproteobacteria</taxon>
        <taxon>Enterobacterales</taxon>
        <taxon>Enterobacteriaceae</taxon>
        <taxon>Salmonella</taxon>
    </lineage>
</organism>
<dbReference type="KEGG" id="seo:STM14_3134"/>
<dbReference type="EMBL" id="CP001363">
    <property type="protein sequence ID" value="ACY89565.1"/>
    <property type="molecule type" value="Genomic_DNA"/>
</dbReference>
<accession>A0A0F6B4X4</accession>
<reference evidence="1 2" key="1">
    <citation type="journal article" date="2010" name="J. Bacteriol.">
        <title>Short-term signatures of evolutionary change in the Salmonella enterica serovar typhimurium 14028 genome.</title>
        <authorList>
            <person name="Jarvik T."/>
            <person name="Smillie C."/>
            <person name="Groisman E.A."/>
            <person name="Ochman H."/>
        </authorList>
    </citation>
    <scope>NUCLEOTIDE SEQUENCE [LARGE SCALE GENOMIC DNA]</scope>
    <source>
        <strain evidence="2">14028s / SGSC 2262</strain>
    </source>
</reference>
<name>A0A0F6B4X4_SALT1</name>
<gene>
    <name evidence="1" type="ordered locus">STM14_3134</name>
</gene>